<dbReference type="EMBL" id="RCMK01001364">
    <property type="protein sequence ID" value="KAG2895861.1"/>
    <property type="molecule type" value="Genomic_DNA"/>
</dbReference>
<dbReference type="Proteomes" id="UP000736787">
    <property type="component" value="Unassembled WGS sequence"/>
</dbReference>
<comment type="caution">
    <text evidence="2">The sequence shown here is derived from an EMBL/GenBank/DDBJ whole genome shotgun (WGS) entry which is preliminary data.</text>
</comment>
<dbReference type="Proteomes" id="UP000251314">
    <property type="component" value="Unassembled WGS sequence"/>
</dbReference>
<evidence type="ECO:0000313" key="2">
    <source>
        <dbReference type="EMBL" id="RAW38638.1"/>
    </source>
</evidence>
<dbReference type="AlphaFoldDB" id="A0A329SSA6"/>
<evidence type="ECO:0000313" key="1">
    <source>
        <dbReference type="EMBL" id="KAG2895861.1"/>
    </source>
</evidence>
<keyword evidence="3" id="KW-1185">Reference proteome</keyword>
<proteinExistence type="predicted"/>
<dbReference type="OrthoDB" id="10274261at2759"/>
<dbReference type="EMBL" id="MJFZ01000084">
    <property type="protein sequence ID" value="RAW38638.1"/>
    <property type="molecule type" value="Genomic_DNA"/>
</dbReference>
<dbReference type="VEuPathDB" id="FungiDB:PC110_g5140"/>
<organism evidence="2 3">
    <name type="scientific">Phytophthora cactorum</name>
    <dbReference type="NCBI Taxonomy" id="29920"/>
    <lineage>
        <taxon>Eukaryota</taxon>
        <taxon>Sar</taxon>
        <taxon>Stramenopiles</taxon>
        <taxon>Oomycota</taxon>
        <taxon>Peronosporomycetes</taxon>
        <taxon>Peronosporales</taxon>
        <taxon>Peronosporaceae</taxon>
        <taxon>Phytophthora</taxon>
    </lineage>
</organism>
<reference evidence="2 3" key="1">
    <citation type="submission" date="2018-01" db="EMBL/GenBank/DDBJ databases">
        <title>Draft genome of the strawberry crown rot pathogen Phytophthora cactorum.</title>
        <authorList>
            <person name="Armitage A.D."/>
            <person name="Lysoe E."/>
            <person name="Nellist C.F."/>
            <person name="Harrison R.J."/>
            <person name="Brurberg M.B."/>
        </authorList>
    </citation>
    <scope>NUCLEOTIDE SEQUENCE [LARGE SCALE GENOMIC DNA]</scope>
    <source>
        <strain evidence="2 3">10300</strain>
    </source>
</reference>
<name>A0A329SSA6_9STRA</name>
<accession>A0A329SSA6</accession>
<sequence>MVHLVTFGYIAAYAMFYYELQKTYLYTTFEYIGIENITTLSTM</sequence>
<reference evidence="1" key="2">
    <citation type="submission" date="2018-10" db="EMBL/GenBank/DDBJ databases">
        <title>Effector identification in a new, highly contiguous assembly of the strawberry crown rot pathogen Phytophthora cactorum.</title>
        <authorList>
            <person name="Armitage A.D."/>
            <person name="Nellist C.F."/>
            <person name="Bates H."/>
            <person name="Vickerstaff R.J."/>
            <person name="Harrison R.J."/>
        </authorList>
    </citation>
    <scope>NUCLEOTIDE SEQUENCE</scope>
    <source>
        <strain evidence="1">4040</strain>
    </source>
</reference>
<gene>
    <name evidence="2" type="ORF">PC110_g5140</name>
    <name evidence="1" type="ORF">PC117_g23130</name>
</gene>
<evidence type="ECO:0000313" key="3">
    <source>
        <dbReference type="Proteomes" id="UP000251314"/>
    </source>
</evidence>
<protein>
    <submittedName>
        <fullName evidence="2">Uncharacterized protein</fullName>
    </submittedName>
</protein>